<dbReference type="InterPro" id="IPR013378">
    <property type="entry name" value="InlB-like_B-rpt"/>
</dbReference>
<protein>
    <submittedName>
        <fullName evidence="5">Listeria-Bacteroides repeat domain</fullName>
    </submittedName>
</protein>
<reference evidence="5 6" key="1">
    <citation type="submission" date="2018-09" db="EMBL/GenBank/DDBJ databases">
        <title>Characterization of the phylogenetic diversity of five novel species belonging to the genus Bifidobacterium.</title>
        <authorList>
            <person name="Lugli G.A."/>
            <person name="Duranti S."/>
            <person name="Milani C."/>
        </authorList>
    </citation>
    <scope>NUCLEOTIDE SEQUENCE [LARGE SCALE GENOMIC DNA]</scope>
    <source>
        <strain evidence="5 6">2033B</strain>
    </source>
</reference>
<accession>A0A430FRE6</accession>
<sequence>MAFKKKIVGGVVAAAMLAAVVPAATALATDAAKYKVNFCLDTDNTNCIALEGNATDSFSNIWGEAAEFAAKNAADGQTLAGWYYYGSGTLINATDPIADGVTVYAKYEAAETPAAKYTVTFRLDADDESGASDVKATGESTASFADVWDEANAAAAAKAAADGKEFVGWYYYGSGTLINATDPIADGVTVNAKYETAETPAAEYTFHFVNEDNSTIKDVTLENTESGLSFWDFSKDVTAPTVKGKKFVGWANVAGDRINATDTFTGAGEAWAYPVYEAETPAAKEHTVTFYMGADDETGTPVKASGSFMNFSAKVTAPAVEGKKFVGWAATGSTDVIADDTEVTGNWYVTPIYEDAPAKVVYYTVSFLNADGNVFATTSYDAGRKFGEWAQPAPEVEGKVFAGWVNAETGEAIDPDMAVTSDLQVVATYKDAPAETVWHTVYFHDINDELFATTSYDDGRAFGEWAQPAPAVEGKVFAGWKYATGEDVDADTPIKGDIHVYATYKDAPAETVWHQVSFYDGDDTLIATVTYDDGRAFGEWAQQAPAVEGKVFVGWKYATGETVDPTMPVKGDIHVYAAYEDAPVEEDKTENVVSFYDADQNLIQTVGYYAKDKVAFSTYAAGIQAPAVEGKVFTGWGFASNEGDVAVDVDAVVTGNWAVYAMYEDAPAEDDTTQNVVSFYDADQNLIQTVGYYAKDQVKFSQYALGIQAPAVEGKVFTGWGFASNEGDVPVNVDDVVTGDWAVYAMYTDAPAEDDTTQNVVSFYDADQNLIQTVGYYAKDQVKFSQYALGIQAPAIEGKVFTGWGFASNEGDVPVDVDSVVTGDWAVYAMYEDAPAKEDPKDDTKKADTKADETKTDTKAEQKTAKKAAKKLSSTGAAVVSVAVMAVIALAGGAAVLTMRKRA</sequence>
<comment type="subcellular location">
    <subcellularLocation>
        <location evidence="1">Cell envelope</location>
    </subcellularLocation>
</comment>
<keyword evidence="6" id="KW-1185">Reference proteome</keyword>
<comment type="caution">
    <text evidence="5">The sequence shown here is derived from an EMBL/GenBank/DDBJ whole genome shotgun (WGS) entry which is preliminary data.</text>
</comment>
<evidence type="ECO:0000256" key="1">
    <source>
        <dbReference type="ARBA" id="ARBA00004196"/>
    </source>
</evidence>
<evidence type="ECO:0000256" key="3">
    <source>
        <dbReference type="SAM" id="Phobius"/>
    </source>
</evidence>
<gene>
    <name evidence="5" type="ORF">D2E24_1310</name>
</gene>
<organism evidence="5 6">
    <name type="scientific">Bifidobacterium samirii</name>
    <dbReference type="NCBI Taxonomy" id="2306974"/>
    <lineage>
        <taxon>Bacteria</taxon>
        <taxon>Bacillati</taxon>
        <taxon>Actinomycetota</taxon>
        <taxon>Actinomycetes</taxon>
        <taxon>Bifidobacteriales</taxon>
        <taxon>Bifidobacteriaceae</taxon>
        <taxon>Bifidobacterium</taxon>
    </lineage>
</organism>
<dbReference type="RefSeq" id="WP_125968578.1">
    <property type="nucleotide sequence ID" value="NZ_QXGK01000012.1"/>
</dbReference>
<dbReference type="Pfam" id="PF09479">
    <property type="entry name" value="Flg_new"/>
    <property type="match status" value="2"/>
</dbReference>
<proteinExistence type="predicted"/>
<evidence type="ECO:0000256" key="4">
    <source>
        <dbReference type="SAM" id="SignalP"/>
    </source>
</evidence>
<keyword evidence="3" id="KW-0812">Transmembrane</keyword>
<feature type="signal peptide" evidence="4">
    <location>
        <begin position="1"/>
        <end position="28"/>
    </location>
</feature>
<keyword evidence="3" id="KW-0472">Membrane</keyword>
<dbReference type="AlphaFoldDB" id="A0A430FRE6"/>
<dbReference type="Proteomes" id="UP000287470">
    <property type="component" value="Unassembled WGS sequence"/>
</dbReference>
<feature type="transmembrane region" description="Helical" evidence="3">
    <location>
        <begin position="876"/>
        <end position="897"/>
    </location>
</feature>
<name>A0A430FRE6_9BIFI</name>
<keyword evidence="4" id="KW-0732">Signal</keyword>
<dbReference type="OrthoDB" id="9763188at2"/>
<feature type="chain" id="PRO_5019412075" evidence="4">
    <location>
        <begin position="29"/>
        <end position="903"/>
    </location>
</feature>
<evidence type="ECO:0000313" key="6">
    <source>
        <dbReference type="Proteomes" id="UP000287470"/>
    </source>
</evidence>
<feature type="compositionally biased region" description="Basic and acidic residues" evidence="2">
    <location>
        <begin position="836"/>
        <end position="864"/>
    </location>
</feature>
<evidence type="ECO:0000313" key="5">
    <source>
        <dbReference type="EMBL" id="RSX55406.1"/>
    </source>
</evidence>
<feature type="region of interest" description="Disordered" evidence="2">
    <location>
        <begin position="836"/>
        <end position="867"/>
    </location>
</feature>
<evidence type="ECO:0000256" key="2">
    <source>
        <dbReference type="SAM" id="MobiDB-lite"/>
    </source>
</evidence>
<dbReference type="InterPro" id="IPR042229">
    <property type="entry name" value="Listeria/Bacterioides_rpt_sf"/>
</dbReference>
<dbReference type="EMBL" id="QXGK01000012">
    <property type="protein sequence ID" value="RSX55406.1"/>
    <property type="molecule type" value="Genomic_DNA"/>
</dbReference>
<dbReference type="Gene3D" id="2.60.40.4270">
    <property type="entry name" value="Listeria-Bacteroides repeat domain"/>
    <property type="match status" value="1"/>
</dbReference>
<keyword evidence="3" id="KW-1133">Transmembrane helix</keyword>
<dbReference type="GO" id="GO:0030313">
    <property type="term" value="C:cell envelope"/>
    <property type="evidence" value="ECO:0007669"/>
    <property type="project" value="UniProtKB-SubCell"/>
</dbReference>